<evidence type="ECO:0000256" key="9">
    <source>
        <dbReference type="ARBA" id="ARBA00023125"/>
    </source>
</evidence>
<keyword evidence="4" id="KW-0479">Metal-binding</keyword>
<dbReference type="Pfam" id="PF02075">
    <property type="entry name" value="RuvC"/>
    <property type="match status" value="1"/>
</dbReference>
<keyword evidence="2" id="KW-0963">Cytoplasm</keyword>
<dbReference type="InterPro" id="IPR002176">
    <property type="entry name" value="X-over_junc_endoDNase_RuvC"/>
</dbReference>
<organism evidence="12">
    <name type="scientific">viral metagenome</name>
    <dbReference type="NCBI Taxonomy" id="1070528"/>
    <lineage>
        <taxon>unclassified sequences</taxon>
        <taxon>metagenomes</taxon>
        <taxon>organismal metagenomes</taxon>
    </lineage>
</organism>
<sequence>MKHIIGIDPASSTGYAKCSINDEGTVSLDSYGIIEVKNNANEEFCTVGEACNQLYEKIEALLDPVPEVVYIEDFFVSSRCTRGVNLNFFFRGAICMLLSKRNIKYKFLSPSEWKSYITGIRGGRPTKAMKQAQGASANKTIITDKLKERYGITFPEKIMIDGKMRKFKYDVSDAIGIAFCGIHSDFPSARFPNAEVEIE</sequence>
<dbReference type="GO" id="GO:0016787">
    <property type="term" value="F:hydrolase activity"/>
    <property type="evidence" value="ECO:0007669"/>
    <property type="project" value="UniProtKB-KW"/>
</dbReference>
<evidence type="ECO:0000256" key="4">
    <source>
        <dbReference type="ARBA" id="ARBA00022723"/>
    </source>
</evidence>
<dbReference type="SUPFAM" id="SSF53098">
    <property type="entry name" value="Ribonuclease H-like"/>
    <property type="match status" value="1"/>
</dbReference>
<evidence type="ECO:0000256" key="10">
    <source>
        <dbReference type="ARBA" id="ARBA00023172"/>
    </source>
</evidence>
<keyword evidence="6" id="KW-0227">DNA damage</keyword>
<keyword evidence="8" id="KW-0460">Magnesium</keyword>
<evidence type="ECO:0000256" key="3">
    <source>
        <dbReference type="ARBA" id="ARBA00022722"/>
    </source>
</evidence>
<evidence type="ECO:0000256" key="5">
    <source>
        <dbReference type="ARBA" id="ARBA00022759"/>
    </source>
</evidence>
<evidence type="ECO:0000313" key="12">
    <source>
        <dbReference type="EMBL" id="QHT98181.1"/>
    </source>
</evidence>
<accession>A0A6C0IXY5</accession>
<evidence type="ECO:0000256" key="7">
    <source>
        <dbReference type="ARBA" id="ARBA00022801"/>
    </source>
</evidence>
<comment type="similarity">
    <text evidence="1">Belongs to the RuvC family.</text>
</comment>
<keyword evidence="11" id="KW-0234">DNA repair</keyword>
<protein>
    <submittedName>
        <fullName evidence="12">Uncharacterized protein</fullName>
    </submittedName>
</protein>
<dbReference type="PANTHER" id="PTHR30194:SF3">
    <property type="entry name" value="CROSSOVER JUNCTION ENDODEOXYRIBONUCLEASE RUVC"/>
    <property type="match status" value="1"/>
</dbReference>
<dbReference type="InterPro" id="IPR012337">
    <property type="entry name" value="RNaseH-like_sf"/>
</dbReference>
<evidence type="ECO:0000256" key="6">
    <source>
        <dbReference type="ARBA" id="ARBA00022763"/>
    </source>
</evidence>
<keyword evidence="9" id="KW-0238">DNA-binding</keyword>
<keyword evidence="5" id="KW-0255">Endonuclease</keyword>
<dbReference type="EMBL" id="MN740289">
    <property type="protein sequence ID" value="QHT98181.1"/>
    <property type="molecule type" value="Genomic_DNA"/>
</dbReference>
<dbReference type="GO" id="GO:0006310">
    <property type="term" value="P:DNA recombination"/>
    <property type="evidence" value="ECO:0007669"/>
    <property type="project" value="UniProtKB-KW"/>
</dbReference>
<dbReference type="GO" id="GO:0004520">
    <property type="term" value="F:DNA endonuclease activity"/>
    <property type="evidence" value="ECO:0007669"/>
    <property type="project" value="InterPro"/>
</dbReference>
<dbReference type="GO" id="GO:0046872">
    <property type="term" value="F:metal ion binding"/>
    <property type="evidence" value="ECO:0007669"/>
    <property type="project" value="UniProtKB-KW"/>
</dbReference>
<dbReference type="Gene3D" id="3.30.420.10">
    <property type="entry name" value="Ribonuclease H-like superfamily/Ribonuclease H"/>
    <property type="match status" value="1"/>
</dbReference>
<evidence type="ECO:0000256" key="2">
    <source>
        <dbReference type="ARBA" id="ARBA00022490"/>
    </source>
</evidence>
<reference evidence="12" key="1">
    <citation type="journal article" date="2020" name="Nature">
        <title>Giant virus diversity and host interactions through global metagenomics.</title>
        <authorList>
            <person name="Schulz F."/>
            <person name="Roux S."/>
            <person name="Paez-Espino D."/>
            <person name="Jungbluth S."/>
            <person name="Walsh D.A."/>
            <person name="Denef V.J."/>
            <person name="McMahon K.D."/>
            <person name="Konstantinidis K.T."/>
            <person name="Eloe-Fadrosh E.A."/>
            <person name="Kyrpides N.C."/>
            <person name="Woyke T."/>
        </authorList>
    </citation>
    <scope>NUCLEOTIDE SEQUENCE</scope>
    <source>
        <strain evidence="12">GVMAG-M-3300025626-8</strain>
    </source>
</reference>
<evidence type="ECO:0000256" key="8">
    <source>
        <dbReference type="ARBA" id="ARBA00022842"/>
    </source>
</evidence>
<name>A0A6C0IXY5_9ZZZZ</name>
<keyword evidence="10" id="KW-0233">DNA recombination</keyword>
<keyword evidence="3" id="KW-0540">Nuclease</keyword>
<dbReference type="InterPro" id="IPR036397">
    <property type="entry name" value="RNaseH_sf"/>
</dbReference>
<evidence type="ECO:0000256" key="1">
    <source>
        <dbReference type="ARBA" id="ARBA00009518"/>
    </source>
</evidence>
<dbReference type="PANTHER" id="PTHR30194">
    <property type="entry name" value="CROSSOVER JUNCTION ENDODEOXYRIBONUCLEASE RUVC"/>
    <property type="match status" value="1"/>
</dbReference>
<dbReference type="AlphaFoldDB" id="A0A6C0IXY5"/>
<dbReference type="GO" id="GO:0003677">
    <property type="term" value="F:DNA binding"/>
    <property type="evidence" value="ECO:0007669"/>
    <property type="project" value="UniProtKB-KW"/>
</dbReference>
<evidence type="ECO:0000256" key="11">
    <source>
        <dbReference type="ARBA" id="ARBA00023204"/>
    </source>
</evidence>
<proteinExistence type="inferred from homology"/>
<dbReference type="GO" id="GO:0006281">
    <property type="term" value="P:DNA repair"/>
    <property type="evidence" value="ECO:0007669"/>
    <property type="project" value="UniProtKB-KW"/>
</dbReference>
<keyword evidence="7" id="KW-0378">Hydrolase</keyword>